<keyword evidence="2 3" id="KW-0482">Metalloprotease</keyword>
<keyword evidence="2 3" id="KW-0479">Metal-binding</keyword>
<evidence type="ECO:0000256" key="1">
    <source>
        <dbReference type="ARBA" id="ARBA00023157"/>
    </source>
</evidence>
<evidence type="ECO:0000259" key="4">
    <source>
        <dbReference type="PROSITE" id="PS51864"/>
    </source>
</evidence>
<comment type="cofactor">
    <cofactor evidence="2 3">
        <name>Zn(2+)</name>
        <dbReference type="ChEBI" id="CHEBI:29105"/>
    </cofactor>
    <text evidence="2 3">Binds 1 zinc ion per subunit.</text>
</comment>
<dbReference type="Gene3D" id="3.40.390.10">
    <property type="entry name" value="Collagenase (Catalytic Domain)"/>
    <property type="match status" value="1"/>
</dbReference>
<dbReference type="GO" id="GO:0006508">
    <property type="term" value="P:proteolysis"/>
    <property type="evidence" value="ECO:0007669"/>
    <property type="project" value="UniProtKB-KW"/>
</dbReference>
<dbReference type="SUPFAM" id="SSF55486">
    <property type="entry name" value="Metalloproteases ('zincins'), catalytic domain"/>
    <property type="match status" value="1"/>
</dbReference>
<feature type="non-terminal residue" evidence="5">
    <location>
        <position position="225"/>
    </location>
</feature>
<evidence type="ECO:0000313" key="5">
    <source>
        <dbReference type="EMBL" id="GMS81138.1"/>
    </source>
</evidence>
<keyword evidence="6" id="KW-1185">Reference proteome</keyword>
<keyword evidence="2 3" id="KW-0378">Hydrolase</keyword>
<evidence type="ECO:0000256" key="3">
    <source>
        <dbReference type="RuleBase" id="RU361183"/>
    </source>
</evidence>
<dbReference type="AlphaFoldDB" id="A0AAV5SDK0"/>
<dbReference type="PANTHER" id="PTHR10127">
    <property type="entry name" value="DISCOIDIN, CUB, EGF, LAMININ , AND ZINC METALLOPROTEASE DOMAIN CONTAINING"/>
    <property type="match status" value="1"/>
</dbReference>
<dbReference type="CDD" id="cd04280">
    <property type="entry name" value="ZnMc_astacin_like"/>
    <property type="match status" value="1"/>
</dbReference>
<feature type="domain" description="Peptidase M12A" evidence="4">
    <location>
        <begin position="6"/>
        <end position="204"/>
    </location>
</feature>
<dbReference type="Proteomes" id="UP001432027">
    <property type="component" value="Unassembled WGS sequence"/>
</dbReference>
<dbReference type="EC" id="3.4.24.-" evidence="3"/>
<feature type="active site" evidence="2">
    <location>
        <position position="100"/>
    </location>
</feature>
<comment type="caution">
    <text evidence="5">The sequence shown here is derived from an EMBL/GenBank/DDBJ whole genome shotgun (WGS) entry which is preliminary data.</text>
</comment>
<organism evidence="5 6">
    <name type="scientific">Pristionchus entomophagus</name>
    <dbReference type="NCBI Taxonomy" id="358040"/>
    <lineage>
        <taxon>Eukaryota</taxon>
        <taxon>Metazoa</taxon>
        <taxon>Ecdysozoa</taxon>
        <taxon>Nematoda</taxon>
        <taxon>Chromadorea</taxon>
        <taxon>Rhabditida</taxon>
        <taxon>Rhabditina</taxon>
        <taxon>Diplogasteromorpha</taxon>
        <taxon>Diplogasteroidea</taxon>
        <taxon>Neodiplogasteridae</taxon>
        <taxon>Pristionchus</taxon>
    </lineage>
</organism>
<reference evidence="5" key="1">
    <citation type="submission" date="2023-10" db="EMBL/GenBank/DDBJ databases">
        <title>Genome assembly of Pristionchus species.</title>
        <authorList>
            <person name="Yoshida K."/>
            <person name="Sommer R.J."/>
        </authorList>
    </citation>
    <scope>NUCLEOTIDE SEQUENCE</scope>
    <source>
        <strain evidence="5">RS0144</strain>
    </source>
</reference>
<name>A0AAV5SDK0_9BILA</name>
<feature type="binding site" evidence="2">
    <location>
        <position position="99"/>
    </location>
    <ligand>
        <name>Zn(2+)</name>
        <dbReference type="ChEBI" id="CHEBI:29105"/>
        <note>catalytic</note>
    </ligand>
</feature>
<proteinExistence type="predicted"/>
<evidence type="ECO:0000313" key="6">
    <source>
        <dbReference type="Proteomes" id="UP001432027"/>
    </source>
</evidence>
<dbReference type="GO" id="GO:0008270">
    <property type="term" value="F:zinc ion binding"/>
    <property type="evidence" value="ECO:0007669"/>
    <property type="project" value="UniProtKB-UniRule"/>
</dbReference>
<protein>
    <recommendedName>
        <fullName evidence="3">Metalloendopeptidase</fullName>
        <ecNumber evidence="3">3.4.24.-</ecNumber>
    </recommendedName>
</protein>
<dbReference type="PROSITE" id="PS51864">
    <property type="entry name" value="ASTACIN"/>
    <property type="match status" value="1"/>
</dbReference>
<accession>A0AAV5SDK0</accession>
<feature type="binding site" evidence="2">
    <location>
        <position position="109"/>
    </location>
    <ligand>
        <name>Zn(2+)</name>
        <dbReference type="ChEBI" id="CHEBI:29105"/>
        <note>catalytic</note>
    </ligand>
</feature>
<dbReference type="PANTHER" id="PTHR10127:SF875">
    <property type="entry name" value="ZINC METALLOPROTEINASE NAS-28"/>
    <property type="match status" value="1"/>
</dbReference>
<keyword evidence="1" id="KW-1015">Disulfide bond</keyword>
<dbReference type="SMART" id="SM00235">
    <property type="entry name" value="ZnMc"/>
    <property type="match status" value="1"/>
</dbReference>
<feature type="binding site" evidence="2">
    <location>
        <position position="103"/>
    </location>
    <ligand>
        <name>Zn(2+)</name>
        <dbReference type="ChEBI" id="CHEBI:29105"/>
        <note>catalytic</note>
    </ligand>
</feature>
<dbReference type="Pfam" id="PF01400">
    <property type="entry name" value="Astacin"/>
    <property type="match status" value="1"/>
</dbReference>
<sequence length="225" mass="24847">VLRSKRGYQTDPKYAWDPKQPIPYFFDPSISAKSKAVILQGLEFWQNNTCLSFVENANGDSALRFFVGAGCYADLGRQGKKTQDVSIGSGCDNLGTVTHEINHAIGFFHTMSRPDRDSFVLVSSHCSFEFIDLSIIKNAVGADESYNVPFDYGSVMLYNQYAFANNTNIPTTVALNKWMQNTMGQRVGPAFSDVKQVNKAFKCDAACTAKTCYNGGFANSKDCTK</sequence>
<dbReference type="GO" id="GO:0004222">
    <property type="term" value="F:metalloendopeptidase activity"/>
    <property type="evidence" value="ECO:0007669"/>
    <property type="project" value="UniProtKB-UniRule"/>
</dbReference>
<gene>
    <name evidence="5" type="ORF">PENTCL1PPCAC_3313</name>
</gene>
<feature type="non-terminal residue" evidence="5">
    <location>
        <position position="1"/>
    </location>
</feature>
<dbReference type="InterPro" id="IPR034035">
    <property type="entry name" value="Astacin-like_dom"/>
</dbReference>
<dbReference type="InterPro" id="IPR024079">
    <property type="entry name" value="MetalloPept_cat_dom_sf"/>
</dbReference>
<keyword evidence="2 3" id="KW-0645">Protease</keyword>
<dbReference type="PRINTS" id="PR00480">
    <property type="entry name" value="ASTACIN"/>
</dbReference>
<keyword evidence="2 3" id="KW-0862">Zinc</keyword>
<dbReference type="InterPro" id="IPR001506">
    <property type="entry name" value="Peptidase_M12A"/>
</dbReference>
<comment type="caution">
    <text evidence="2">Lacks conserved residue(s) required for the propagation of feature annotation.</text>
</comment>
<evidence type="ECO:0000256" key="2">
    <source>
        <dbReference type="PROSITE-ProRule" id="PRU01211"/>
    </source>
</evidence>
<dbReference type="EMBL" id="BTSX01000001">
    <property type="protein sequence ID" value="GMS81138.1"/>
    <property type="molecule type" value="Genomic_DNA"/>
</dbReference>
<dbReference type="InterPro" id="IPR006026">
    <property type="entry name" value="Peptidase_Metallo"/>
</dbReference>